<feature type="transmembrane region" description="Helical" evidence="6">
    <location>
        <begin position="75"/>
        <end position="96"/>
    </location>
</feature>
<feature type="non-terminal residue" evidence="8">
    <location>
        <position position="355"/>
    </location>
</feature>
<proteinExistence type="predicted"/>
<feature type="transmembrane region" description="Helical" evidence="6">
    <location>
        <begin position="125"/>
        <end position="145"/>
    </location>
</feature>
<dbReference type="PANTHER" id="PTHR32522:SF5">
    <property type="entry name" value="ABC3 TRANSPORTER PERMEASE PROTEIN DOMAIN-CONTAINING PROTEIN"/>
    <property type="match status" value="1"/>
</dbReference>
<feature type="domain" description="ABC3 transporter permease C-terminal" evidence="7">
    <location>
        <begin position="30"/>
        <end position="151"/>
    </location>
</feature>
<evidence type="ECO:0000256" key="5">
    <source>
        <dbReference type="ARBA" id="ARBA00023136"/>
    </source>
</evidence>
<accession>X1FHN4</accession>
<keyword evidence="2" id="KW-1003">Cell membrane</keyword>
<evidence type="ECO:0000256" key="2">
    <source>
        <dbReference type="ARBA" id="ARBA00022475"/>
    </source>
</evidence>
<feature type="transmembrane region" description="Helical" evidence="6">
    <location>
        <begin position="20"/>
        <end position="47"/>
    </location>
</feature>
<evidence type="ECO:0000259" key="7">
    <source>
        <dbReference type="Pfam" id="PF02687"/>
    </source>
</evidence>
<comment type="caution">
    <text evidence="8">The sequence shown here is derived from an EMBL/GenBank/DDBJ whole genome shotgun (WGS) entry which is preliminary data.</text>
</comment>
<keyword evidence="4 6" id="KW-1133">Transmembrane helix</keyword>
<comment type="subcellular location">
    <subcellularLocation>
        <location evidence="1">Cell membrane</location>
        <topology evidence="1">Multi-pass membrane protein</topology>
    </subcellularLocation>
</comment>
<evidence type="ECO:0000256" key="6">
    <source>
        <dbReference type="SAM" id="Phobius"/>
    </source>
</evidence>
<evidence type="ECO:0000256" key="4">
    <source>
        <dbReference type="ARBA" id="ARBA00022989"/>
    </source>
</evidence>
<organism evidence="8">
    <name type="scientific">marine sediment metagenome</name>
    <dbReference type="NCBI Taxonomy" id="412755"/>
    <lineage>
        <taxon>unclassified sequences</taxon>
        <taxon>metagenomes</taxon>
        <taxon>ecological metagenomes</taxon>
    </lineage>
</organism>
<feature type="non-terminal residue" evidence="8">
    <location>
        <position position="1"/>
    </location>
</feature>
<evidence type="ECO:0000256" key="1">
    <source>
        <dbReference type="ARBA" id="ARBA00004651"/>
    </source>
</evidence>
<keyword evidence="3 6" id="KW-0812">Transmembrane</keyword>
<protein>
    <recommendedName>
        <fullName evidence="7">ABC3 transporter permease C-terminal domain-containing protein</fullName>
    </recommendedName>
</protein>
<evidence type="ECO:0000256" key="3">
    <source>
        <dbReference type="ARBA" id="ARBA00022692"/>
    </source>
</evidence>
<reference evidence="8" key="1">
    <citation type="journal article" date="2014" name="Front. Microbiol.">
        <title>High frequency of phylogenetically diverse reductive dehalogenase-homologous genes in deep subseafloor sedimentary metagenomes.</title>
        <authorList>
            <person name="Kawai M."/>
            <person name="Futagami T."/>
            <person name="Toyoda A."/>
            <person name="Takaki Y."/>
            <person name="Nishi S."/>
            <person name="Hori S."/>
            <person name="Arai W."/>
            <person name="Tsubouchi T."/>
            <person name="Morono Y."/>
            <person name="Uchiyama I."/>
            <person name="Ito T."/>
            <person name="Fujiyama A."/>
            <person name="Inagaki F."/>
            <person name="Takami H."/>
        </authorList>
    </citation>
    <scope>NUCLEOTIDE SEQUENCE</scope>
    <source>
        <strain evidence="8">Expedition CK06-06</strain>
    </source>
</reference>
<keyword evidence="5 6" id="KW-0472">Membrane</keyword>
<dbReference type="EMBL" id="BARU01008795">
    <property type="protein sequence ID" value="GAH45166.1"/>
    <property type="molecule type" value="Genomic_DNA"/>
</dbReference>
<gene>
    <name evidence="8" type="ORF">S03H2_17102</name>
</gene>
<dbReference type="AlphaFoldDB" id="X1FHN4"/>
<dbReference type="PANTHER" id="PTHR32522">
    <property type="match status" value="1"/>
</dbReference>
<name>X1FHN4_9ZZZZ</name>
<feature type="transmembrane region" description="Helical" evidence="6">
    <location>
        <begin position="179"/>
        <end position="201"/>
    </location>
</feature>
<dbReference type="GO" id="GO:0005886">
    <property type="term" value="C:plasma membrane"/>
    <property type="evidence" value="ECO:0007669"/>
    <property type="project" value="UniProtKB-SubCell"/>
</dbReference>
<evidence type="ECO:0000313" key="8">
    <source>
        <dbReference type="EMBL" id="GAH45166.1"/>
    </source>
</evidence>
<dbReference type="InterPro" id="IPR003838">
    <property type="entry name" value="ABC3_permease_C"/>
</dbReference>
<sequence>PNEYTVSMAKLEEISAQQFMVISMTIIFWFITIISMLITGILINSILSTSTEERIREYGILRVVGGKKMFPVKMVIFEGIFIGIIGSLLGVILGLIGTPPIVNALFVVTDFPIQDMEYVIQPQTVILAFSIGSIVSFVISLFPALKTARLDIIKSITPFHKKEEGWEIKKEGSMNVRNFLIGSSLATIGMLVFILLPSIFVSGELMMIAGLFIGLIAAILIGMVFASIGIIPIIQSLLIGAISPFIKKYAPIIKISLKRNRRRNTSTIVMFAISFSFIFFITSVTEMESKNLATNLRFQYGSDLVLINQGLDPESNAVTYDLFQELTSINGIEQATLSLYNMFDITSVLSVLFDF</sequence>
<feature type="transmembrane region" description="Helical" evidence="6">
    <location>
        <begin position="213"/>
        <end position="246"/>
    </location>
</feature>
<dbReference type="Pfam" id="PF02687">
    <property type="entry name" value="FtsX"/>
    <property type="match status" value="1"/>
</dbReference>
<feature type="transmembrane region" description="Helical" evidence="6">
    <location>
        <begin position="267"/>
        <end position="285"/>
    </location>
</feature>